<comment type="function">
    <text evidence="14">Catalyzes the 2-thiolation of uridine at the wobble position (U34) of tRNA(Lys), tRNA(Glu) and tRNA(Gln), leading to the formation of s(2)U34, the first step of tRNA-mnm(5)s(2)U34 synthesis. Sulfur is provided by IscS, via a sulfur-relay system. Binds ATP and its substrate tRNAs.</text>
</comment>
<evidence type="ECO:0000256" key="1">
    <source>
        <dbReference type="ARBA" id="ARBA00004496"/>
    </source>
</evidence>
<reference evidence="17 18" key="2">
    <citation type="journal article" date="2014" name="Curr. Biol.">
        <title>Symbiont-Supplemented Maternal Investment Underpinning Host's Ecological Adaptation.</title>
        <authorList>
            <person name="Kaiwa N."/>
            <person name="Hosokawa T."/>
            <person name="Nikoh N."/>
            <person name="Tanahashi M."/>
            <person name="Moriyama M."/>
            <person name="Meng X.Y."/>
            <person name="Maeda T."/>
            <person name="Yamaguchi K."/>
            <person name="Shigenobu S."/>
            <person name="Ito M."/>
            <person name="Fukatsu T."/>
        </authorList>
    </citation>
    <scope>NUCLEOTIDE SEQUENCE [LARGE SCALE GENOMIC DNA]</scope>
    <source>
        <strain evidence="17 18">UwTKB</strain>
    </source>
</reference>
<protein>
    <recommendedName>
        <fullName evidence="4 14">tRNA-specific 2-thiouridylase MnmA</fullName>
        <ecNumber evidence="3 14">2.8.1.13</ecNumber>
    </recommendedName>
</protein>
<gene>
    <name evidence="17" type="primary">trmU</name>
    <name evidence="14" type="synonym">mnmA</name>
    <name evidence="17" type="ORF">TGUWTKB_6430</name>
</gene>
<evidence type="ECO:0000256" key="8">
    <source>
        <dbReference type="ARBA" id="ARBA00022694"/>
    </source>
</evidence>
<feature type="binding site" evidence="14">
    <location>
        <begin position="9"/>
        <end position="16"/>
    </location>
    <ligand>
        <name>ATP</name>
        <dbReference type="ChEBI" id="CHEBI:30616"/>
    </ligand>
</feature>
<proteinExistence type="inferred from homology"/>
<dbReference type="InterPro" id="IPR004506">
    <property type="entry name" value="MnmA-like"/>
</dbReference>
<comment type="similarity">
    <text evidence="2 14">Belongs to the MnmA/TRMU family.</text>
</comment>
<dbReference type="OrthoDB" id="9800696at2"/>
<reference evidence="18" key="1">
    <citation type="submission" date="2013-11" db="EMBL/GenBank/DDBJ databases">
        <title>Symbiont-containing voluminous jelly as an extraordinary maternal gift for overwintering insect nymphs.</title>
        <authorList>
            <person name="Kaiwa N."/>
            <person name="Hosokawa T."/>
            <person name="Nikoh N."/>
            <person name="Meng X.Y."/>
            <person name="Tanahashi M."/>
            <person name="Moriyama M."/>
            <person name="Maeda T."/>
            <person name="Yamaguchi K."/>
            <person name="Shigenobu S."/>
            <person name="Ito M."/>
            <person name="Fukatsu T."/>
        </authorList>
    </citation>
    <scope>NUCLEOTIDE SEQUENCE [LARGE SCALE GENOMIC DNA]</scope>
    <source>
        <strain evidence="18">UwTKB</strain>
    </source>
</reference>
<evidence type="ECO:0000256" key="11">
    <source>
        <dbReference type="ARBA" id="ARBA00022884"/>
    </source>
</evidence>
<keyword evidence="9 14" id="KW-0547">Nucleotide-binding</keyword>
<feature type="domain" description="tRNA-specific 2-thiouridylase MnmA-like central" evidence="16">
    <location>
        <begin position="206"/>
        <end position="275"/>
    </location>
</feature>
<keyword evidence="11 14" id="KW-0694">RNA-binding</keyword>
<evidence type="ECO:0000256" key="2">
    <source>
        <dbReference type="ARBA" id="ARBA00006191"/>
    </source>
</evidence>
<evidence type="ECO:0000256" key="5">
    <source>
        <dbReference type="ARBA" id="ARBA00022490"/>
    </source>
</evidence>
<dbReference type="InterPro" id="IPR046884">
    <property type="entry name" value="MnmA-like_central"/>
</dbReference>
<evidence type="ECO:0000256" key="4">
    <source>
        <dbReference type="ARBA" id="ARBA00013805"/>
    </source>
</evidence>
<evidence type="ECO:0000256" key="7">
    <source>
        <dbReference type="ARBA" id="ARBA00022679"/>
    </source>
</evidence>
<feature type="site" description="Interaction with tRNA" evidence="14">
    <location>
        <position position="127"/>
    </location>
</feature>
<feature type="binding site" evidence="14">
    <location>
        <position position="35"/>
    </location>
    <ligand>
        <name>ATP</name>
        <dbReference type="ChEBI" id="CHEBI:30616"/>
    </ligand>
</feature>
<dbReference type="NCBIfam" id="NF001138">
    <property type="entry name" value="PRK00143.1"/>
    <property type="match status" value="1"/>
</dbReference>
<dbReference type="GO" id="GO:0005737">
    <property type="term" value="C:cytoplasm"/>
    <property type="evidence" value="ECO:0007669"/>
    <property type="project" value="UniProtKB-SubCell"/>
</dbReference>
<dbReference type="PANTHER" id="PTHR11933">
    <property type="entry name" value="TRNA 5-METHYLAMINOMETHYL-2-THIOURIDYLATE -METHYLTRANSFERASE"/>
    <property type="match status" value="1"/>
</dbReference>
<dbReference type="InterPro" id="IPR046885">
    <property type="entry name" value="MnmA-like_C"/>
</dbReference>
<dbReference type="GO" id="GO:0103016">
    <property type="term" value="F:tRNA-uridine 2-sulfurtransferase activity"/>
    <property type="evidence" value="ECO:0007669"/>
    <property type="project" value="UniProtKB-EC"/>
</dbReference>
<keyword evidence="10 14" id="KW-0067">ATP-binding</keyword>
<keyword evidence="6 14" id="KW-0820">tRNA-binding</keyword>
<comment type="subcellular location">
    <subcellularLocation>
        <location evidence="1 14">Cytoplasm</location>
    </subcellularLocation>
</comment>
<evidence type="ECO:0000256" key="13">
    <source>
        <dbReference type="ARBA" id="ARBA00051542"/>
    </source>
</evidence>
<dbReference type="FunFam" id="2.40.30.10:FF:000023">
    <property type="entry name" value="tRNA-specific 2-thiouridylase MnmA"/>
    <property type="match status" value="1"/>
</dbReference>
<dbReference type="CDD" id="cd01998">
    <property type="entry name" value="MnmA_TRMU-like"/>
    <property type="match status" value="1"/>
</dbReference>
<dbReference type="InterPro" id="IPR014729">
    <property type="entry name" value="Rossmann-like_a/b/a_fold"/>
</dbReference>
<keyword evidence="7 14" id="KW-0808">Transferase</keyword>
<evidence type="ECO:0000259" key="15">
    <source>
        <dbReference type="Pfam" id="PF20258"/>
    </source>
</evidence>
<dbReference type="GO" id="GO:0002143">
    <property type="term" value="P:tRNA wobble position uridine thiolation"/>
    <property type="evidence" value="ECO:0007669"/>
    <property type="project" value="TreeGrafter"/>
</dbReference>
<dbReference type="AlphaFoldDB" id="A0A090AR63"/>
<feature type="disulfide bond" description="Alternate" evidence="14">
    <location>
        <begin position="101"/>
        <end position="198"/>
    </location>
</feature>
<evidence type="ECO:0000256" key="3">
    <source>
        <dbReference type="ARBA" id="ARBA00011949"/>
    </source>
</evidence>
<dbReference type="Gene3D" id="3.40.50.620">
    <property type="entry name" value="HUPs"/>
    <property type="match status" value="1"/>
</dbReference>
<feature type="active site" description="Cysteine persulfide intermediate" evidence="14">
    <location>
        <position position="198"/>
    </location>
</feature>
<feature type="domain" description="tRNA-specific 2-thiouridylase MnmA-like C-terminal" evidence="15">
    <location>
        <begin position="285"/>
        <end position="360"/>
    </location>
</feature>
<dbReference type="SUPFAM" id="SSF52402">
    <property type="entry name" value="Adenine nucleotide alpha hydrolases-like"/>
    <property type="match status" value="1"/>
</dbReference>
<dbReference type="InterPro" id="IPR023382">
    <property type="entry name" value="MnmA-like_central_sf"/>
</dbReference>
<dbReference type="RefSeq" id="WP_041063455.1">
    <property type="nucleotide sequence ID" value="NZ_AP014521.1"/>
</dbReference>
<dbReference type="GO" id="GO:0000049">
    <property type="term" value="F:tRNA binding"/>
    <property type="evidence" value="ECO:0007669"/>
    <property type="project" value="UniProtKB-KW"/>
</dbReference>
<evidence type="ECO:0000256" key="12">
    <source>
        <dbReference type="ARBA" id="ARBA00023157"/>
    </source>
</evidence>
<evidence type="ECO:0000256" key="9">
    <source>
        <dbReference type="ARBA" id="ARBA00022741"/>
    </source>
</evidence>
<feature type="active site" description="Nucleophile" evidence="14">
    <location>
        <position position="101"/>
    </location>
</feature>
<sequence>MNKKKVIVAMSGGVDSSVTAYLLKKQGYHVEGLFMKNWEEDDNHEENCSSFIDFEDAKSVCKTIGIKIKIINFSAEYWENVFKNFLKEYKNGKTPNPDVLCNKEIKFKTFLNYSIKDLNADYIATGHYVRKKFFNGKEHLLRGMDRKKDQSYFLYLLNQKQIKKSLFPLGDLYKNDVRNIAKKLQLTVAKKKGSTGICFIGKRKFKKFLSHYFSEKPGLIKTIDQKVIGKHNGIMFYTIGQRQGLGIGGIKQNNNLHPWYVVEKNVKKNILIVAQGSNNPLLMSTGLIVKKVHWIDNNLIKNLMCCTVQIRYCKNDYDCKVEFLENKKILVTFNQPISMVTPGQSAVFYLKEICLGGGIIDLRLPLVKN</sequence>
<feature type="binding site" evidence="14">
    <location>
        <position position="126"/>
    </location>
    <ligand>
        <name>ATP</name>
        <dbReference type="ChEBI" id="CHEBI:30616"/>
    </ligand>
</feature>
<keyword evidence="8 14" id="KW-0819">tRNA processing</keyword>
<evidence type="ECO:0000259" key="16">
    <source>
        <dbReference type="Pfam" id="PF20259"/>
    </source>
</evidence>
<dbReference type="Gene3D" id="2.40.30.10">
    <property type="entry name" value="Translation factors"/>
    <property type="match status" value="1"/>
</dbReference>
<feature type="region of interest" description="Interaction with tRNA" evidence="14">
    <location>
        <begin position="148"/>
        <end position="150"/>
    </location>
</feature>
<name>A0A090AR63_9ENTR</name>
<dbReference type="Pfam" id="PF20259">
    <property type="entry name" value="tRNA_Me_trans_M"/>
    <property type="match status" value="1"/>
</dbReference>
<dbReference type="HOGENOM" id="CLU_035188_1_0_6"/>
<evidence type="ECO:0000256" key="14">
    <source>
        <dbReference type="HAMAP-Rule" id="MF_00144"/>
    </source>
</evidence>
<dbReference type="Pfam" id="PF20258">
    <property type="entry name" value="tRNA_Me_trans_C"/>
    <property type="match status" value="1"/>
</dbReference>
<dbReference type="HAMAP" id="MF_00144">
    <property type="entry name" value="tRNA_thiouridyl_MnmA"/>
    <property type="match status" value="1"/>
</dbReference>
<evidence type="ECO:0000256" key="6">
    <source>
        <dbReference type="ARBA" id="ARBA00022555"/>
    </source>
</evidence>
<organism evidence="17 18">
    <name type="scientific">Candidatus Tachikawaea gelatinosa</name>
    <dbReference type="NCBI Taxonomy" id="1410383"/>
    <lineage>
        <taxon>Bacteria</taxon>
        <taxon>Pseudomonadati</taxon>
        <taxon>Pseudomonadota</taxon>
        <taxon>Gammaproteobacteria</taxon>
        <taxon>Enterobacterales</taxon>
        <taxon>Enterobacteriaceae</taxon>
        <taxon>Candidatus Tachikawaea</taxon>
    </lineage>
</organism>
<feature type="region of interest" description="Interaction with tRNA" evidence="14">
    <location>
        <begin position="311"/>
        <end position="312"/>
    </location>
</feature>
<comment type="subunit">
    <text evidence="14">Interacts with TusE.</text>
</comment>
<dbReference type="Gene3D" id="2.30.30.280">
    <property type="entry name" value="Adenine nucleotide alpha hydrolases-like domains"/>
    <property type="match status" value="1"/>
</dbReference>
<dbReference type="STRING" id="1410383.TGUWTKB_6430"/>
<comment type="catalytic activity">
    <reaction evidence="13 14">
        <text>S-sulfanyl-L-cysteinyl-[protein] + uridine(34) in tRNA + AH2 + ATP = 2-thiouridine(34) in tRNA + L-cysteinyl-[protein] + A + AMP + diphosphate + H(+)</text>
        <dbReference type="Rhea" id="RHEA:47032"/>
        <dbReference type="Rhea" id="RHEA-COMP:10131"/>
        <dbReference type="Rhea" id="RHEA-COMP:11726"/>
        <dbReference type="Rhea" id="RHEA-COMP:11727"/>
        <dbReference type="Rhea" id="RHEA-COMP:11728"/>
        <dbReference type="ChEBI" id="CHEBI:13193"/>
        <dbReference type="ChEBI" id="CHEBI:15378"/>
        <dbReference type="ChEBI" id="CHEBI:17499"/>
        <dbReference type="ChEBI" id="CHEBI:29950"/>
        <dbReference type="ChEBI" id="CHEBI:30616"/>
        <dbReference type="ChEBI" id="CHEBI:33019"/>
        <dbReference type="ChEBI" id="CHEBI:61963"/>
        <dbReference type="ChEBI" id="CHEBI:65315"/>
        <dbReference type="ChEBI" id="CHEBI:87170"/>
        <dbReference type="ChEBI" id="CHEBI:456215"/>
        <dbReference type="EC" id="2.8.1.13"/>
    </reaction>
</comment>
<dbReference type="FunFam" id="3.40.50.620:FF:000004">
    <property type="entry name" value="tRNA-specific 2-thiouridylase MnmA"/>
    <property type="match status" value="1"/>
</dbReference>
<evidence type="ECO:0000313" key="18">
    <source>
        <dbReference type="Proteomes" id="UP000031627"/>
    </source>
</evidence>
<dbReference type="KEGG" id="sbw:TGUWTKB_6430"/>
<keyword evidence="12 14" id="KW-1015">Disulfide bond</keyword>
<keyword evidence="18" id="KW-1185">Reference proteome</keyword>
<dbReference type="GO" id="GO:0005524">
    <property type="term" value="F:ATP binding"/>
    <property type="evidence" value="ECO:0007669"/>
    <property type="project" value="UniProtKB-KW"/>
</dbReference>
<keyword evidence="5 14" id="KW-0963">Cytoplasm</keyword>
<evidence type="ECO:0000313" key="17">
    <source>
        <dbReference type="EMBL" id="BAP58862.1"/>
    </source>
</evidence>
<dbReference type="Pfam" id="PF03054">
    <property type="entry name" value="tRNA_Me_trans"/>
    <property type="match status" value="1"/>
</dbReference>
<dbReference type="Proteomes" id="UP000031627">
    <property type="component" value="Chromosome"/>
</dbReference>
<dbReference type="NCBIfam" id="TIGR00420">
    <property type="entry name" value="trmU"/>
    <property type="match status" value="1"/>
</dbReference>
<feature type="site" description="Interaction with tRNA" evidence="14">
    <location>
        <position position="344"/>
    </location>
</feature>
<accession>A0A090AR63</accession>
<evidence type="ECO:0000256" key="10">
    <source>
        <dbReference type="ARBA" id="ARBA00022840"/>
    </source>
</evidence>
<dbReference type="FunFam" id="2.30.30.280:FF:000001">
    <property type="entry name" value="tRNA-specific 2-thiouridylase MnmA"/>
    <property type="match status" value="1"/>
</dbReference>
<dbReference type="EC" id="2.8.1.13" evidence="3 14"/>
<dbReference type="EMBL" id="AP014521">
    <property type="protein sequence ID" value="BAP58862.1"/>
    <property type="molecule type" value="Genomic_DNA"/>
</dbReference>
<dbReference type="PANTHER" id="PTHR11933:SF5">
    <property type="entry name" value="MITOCHONDRIAL TRNA-SPECIFIC 2-THIOURIDYLASE 1"/>
    <property type="match status" value="1"/>
</dbReference>
<feature type="region of interest" description="Interaction with target base in tRNA" evidence="14">
    <location>
        <begin position="96"/>
        <end position="98"/>
    </location>
</feature>